<evidence type="ECO:0000256" key="1">
    <source>
        <dbReference type="SAM" id="MobiDB-lite"/>
    </source>
</evidence>
<sequence>MEKKGFLPYDEKILNLLNGPSTDESTSTPVFSTPAILTETVAIDEEESPLMVTGGLRVKSFTIRRSQPQPVLKDTQVETTYRQEKMVQLKHELDYETRKYPEFVDSSNYLFATTQENVAFIKDGIEHDSVTHQEVVHSARESETVDNSGYAVTSAPLFLRTSSNLPPRNFNDQSDGRVVTLGEWMEWSGCEGSSAGQRKRYIACEAEKFELCPYETEPCEKTGKLTLQKDDVELLSMNMMHDQPIEPTGAVSSSKSSTLATDLSEGSKSEADEFAGPCLPFNGDCRVGVRLLKSGAKQYCLDVDAKLCT</sequence>
<feature type="compositionally biased region" description="Polar residues" evidence="1">
    <location>
        <begin position="250"/>
        <end position="264"/>
    </location>
</feature>
<evidence type="ECO:0000313" key="2">
    <source>
        <dbReference type="Proteomes" id="UP000887566"/>
    </source>
</evidence>
<reference evidence="3" key="1">
    <citation type="submission" date="2022-11" db="UniProtKB">
        <authorList>
            <consortium name="WormBaseParasite"/>
        </authorList>
    </citation>
    <scope>IDENTIFICATION</scope>
</reference>
<evidence type="ECO:0000313" key="3">
    <source>
        <dbReference type="WBParaSite" id="PSAMB.scaffold10990size6216.g33796.t1"/>
    </source>
</evidence>
<keyword evidence="2" id="KW-1185">Reference proteome</keyword>
<dbReference type="Proteomes" id="UP000887566">
    <property type="component" value="Unplaced"/>
</dbReference>
<protein>
    <submittedName>
        <fullName evidence="3">Uncharacterized protein</fullName>
    </submittedName>
</protein>
<organism evidence="2 3">
    <name type="scientific">Plectus sambesii</name>
    <dbReference type="NCBI Taxonomy" id="2011161"/>
    <lineage>
        <taxon>Eukaryota</taxon>
        <taxon>Metazoa</taxon>
        <taxon>Ecdysozoa</taxon>
        <taxon>Nematoda</taxon>
        <taxon>Chromadorea</taxon>
        <taxon>Plectida</taxon>
        <taxon>Plectina</taxon>
        <taxon>Plectoidea</taxon>
        <taxon>Plectidae</taxon>
        <taxon>Plectus</taxon>
    </lineage>
</organism>
<proteinExistence type="predicted"/>
<dbReference type="WBParaSite" id="PSAMB.scaffold10990size6216.g33796.t1">
    <property type="protein sequence ID" value="PSAMB.scaffold10990size6216.g33796.t1"/>
    <property type="gene ID" value="PSAMB.scaffold10990size6216.g33796"/>
</dbReference>
<name>A0A914UMM4_9BILA</name>
<dbReference type="AlphaFoldDB" id="A0A914UMM4"/>
<accession>A0A914UMM4</accession>
<feature type="region of interest" description="Disordered" evidence="1">
    <location>
        <begin position="245"/>
        <end position="266"/>
    </location>
</feature>